<dbReference type="InterPro" id="IPR003593">
    <property type="entry name" value="AAA+_ATPase"/>
</dbReference>
<gene>
    <name evidence="3" type="ORF">HII31_07548</name>
</gene>
<dbReference type="CDD" id="cd19481">
    <property type="entry name" value="RecA-like_protease"/>
    <property type="match status" value="1"/>
</dbReference>
<dbReference type="PANTHER" id="PTHR46411:SF3">
    <property type="entry name" value="AAA+ ATPASE DOMAIN-CONTAINING PROTEIN"/>
    <property type="match status" value="1"/>
</dbReference>
<dbReference type="GO" id="GO:0016887">
    <property type="term" value="F:ATP hydrolysis activity"/>
    <property type="evidence" value="ECO:0007669"/>
    <property type="project" value="InterPro"/>
</dbReference>
<dbReference type="SUPFAM" id="SSF52540">
    <property type="entry name" value="P-loop containing nucleoside triphosphate hydrolases"/>
    <property type="match status" value="1"/>
</dbReference>
<dbReference type="EMBL" id="JABCIY010000160">
    <property type="protein sequence ID" value="KAF7191188.1"/>
    <property type="molecule type" value="Genomic_DNA"/>
</dbReference>
<feature type="compositionally biased region" description="Polar residues" evidence="1">
    <location>
        <begin position="1"/>
        <end position="11"/>
    </location>
</feature>
<dbReference type="OrthoDB" id="10042665at2759"/>
<name>A0A8H6VG79_9PEZI</name>
<sequence>MITRQLQQPQNWARPRNHDSASASEDQMFAVNATSTVAAGASSAALDPKDVGMDATIKEVYGGKEDRHGNFEWHSEMPQDIAAPVENAESQKFAIVVRHKRVYNDPKKVLEIHSIAIQSPLLRELLAEVLEGYPGVTPGLKNLEFSGRCESLIHRWPVLRTKIAELEKQRDDAQIDQLQLSKRIEHANLLQNLLVQEFSDVEKASADMLNNGVITYEHLWVLFQPGTTVYAKLDNQDRAFRLQSTKYGVDRDQNPCFWLVCTYVDYDGQRFGTLTHNIDIRKFEGTASIQMLSAYPMEFHNERGDIEAKLTERGGKIEELSGIRYRSYNGVGWRKNKHYGTKDKISVCGRVVVDGFGFNRFAPDQAVYVTPFNAEQPATDSQVGSATTDALAFANAQLASIDYRVTSKLQSKYGITFNTGGMPADGFFETDDKDNKERTPLTDEQKMLCSPFVRGYALREKIWLNLFVNCVADNTFSDNAFDALTLPKAQKSLILAFCEHKKTDHSGFDDVIAGKGQGLIILLSGPPGVGKTLTAESVAERMKVPLFIMAAGDLGISSADVEQKLNDCLAMCSRWNAILLLDEADIILEQRNMHELERNKLVSIFLRVLEYYQGIMFLTTNRVETFDTAFASRIHLSLEYPELNKKSRKGIWETFLKRLPEHSMSEKDISKLAEKELNGREIKNFLKSAQLLATHEKETLGYEHVETVIDTMAHLHKASKASSEAKSSIFQ</sequence>
<keyword evidence="3" id="KW-0647">Proteasome</keyword>
<dbReference type="InterPro" id="IPR027417">
    <property type="entry name" value="P-loop_NTPase"/>
</dbReference>
<dbReference type="Pfam" id="PF22942">
    <property type="entry name" value="DUF7025"/>
    <property type="match status" value="1"/>
</dbReference>
<dbReference type="InterPro" id="IPR056599">
    <property type="entry name" value="AAA_lid_fung"/>
</dbReference>
<feature type="domain" description="AAA+ ATPase" evidence="2">
    <location>
        <begin position="517"/>
        <end position="642"/>
    </location>
</feature>
<reference evidence="3" key="1">
    <citation type="submission" date="2020-04" db="EMBL/GenBank/DDBJ databases">
        <title>Draft genome resource of the tomato pathogen Pseudocercospora fuligena.</title>
        <authorList>
            <person name="Zaccaron A."/>
        </authorList>
    </citation>
    <scope>NUCLEOTIDE SEQUENCE</scope>
    <source>
        <strain evidence="3">PF001</strain>
    </source>
</reference>
<dbReference type="GO" id="GO:0000502">
    <property type="term" value="C:proteasome complex"/>
    <property type="evidence" value="ECO:0007669"/>
    <property type="project" value="UniProtKB-KW"/>
</dbReference>
<dbReference type="PANTHER" id="PTHR46411">
    <property type="entry name" value="FAMILY ATPASE, PUTATIVE-RELATED"/>
    <property type="match status" value="1"/>
</dbReference>
<dbReference type="InterPro" id="IPR003959">
    <property type="entry name" value="ATPase_AAA_core"/>
</dbReference>
<evidence type="ECO:0000259" key="2">
    <source>
        <dbReference type="SMART" id="SM00382"/>
    </source>
</evidence>
<evidence type="ECO:0000313" key="4">
    <source>
        <dbReference type="Proteomes" id="UP000660729"/>
    </source>
</evidence>
<dbReference type="GO" id="GO:0005524">
    <property type="term" value="F:ATP binding"/>
    <property type="evidence" value="ECO:0007669"/>
    <property type="project" value="InterPro"/>
</dbReference>
<dbReference type="Proteomes" id="UP000660729">
    <property type="component" value="Unassembled WGS sequence"/>
</dbReference>
<proteinExistence type="predicted"/>
<dbReference type="InterPro" id="IPR054289">
    <property type="entry name" value="DUF7025"/>
</dbReference>
<protein>
    <submittedName>
        <fullName evidence="3">Putative 26S proteasome regulatory subunit-like</fullName>
    </submittedName>
</protein>
<dbReference type="AlphaFoldDB" id="A0A8H6VG79"/>
<dbReference type="SMART" id="SM00382">
    <property type="entry name" value="AAA"/>
    <property type="match status" value="1"/>
</dbReference>
<feature type="region of interest" description="Disordered" evidence="1">
    <location>
        <begin position="1"/>
        <end position="24"/>
    </location>
</feature>
<comment type="caution">
    <text evidence="3">The sequence shown here is derived from an EMBL/GenBank/DDBJ whole genome shotgun (WGS) entry which is preliminary data.</text>
</comment>
<keyword evidence="4" id="KW-1185">Reference proteome</keyword>
<dbReference type="Pfam" id="PF00004">
    <property type="entry name" value="AAA"/>
    <property type="match status" value="1"/>
</dbReference>
<dbReference type="Gene3D" id="3.40.50.300">
    <property type="entry name" value="P-loop containing nucleotide triphosphate hydrolases"/>
    <property type="match status" value="1"/>
</dbReference>
<evidence type="ECO:0000313" key="3">
    <source>
        <dbReference type="EMBL" id="KAF7191188.1"/>
    </source>
</evidence>
<organism evidence="3 4">
    <name type="scientific">Pseudocercospora fuligena</name>
    <dbReference type="NCBI Taxonomy" id="685502"/>
    <lineage>
        <taxon>Eukaryota</taxon>
        <taxon>Fungi</taxon>
        <taxon>Dikarya</taxon>
        <taxon>Ascomycota</taxon>
        <taxon>Pezizomycotina</taxon>
        <taxon>Dothideomycetes</taxon>
        <taxon>Dothideomycetidae</taxon>
        <taxon>Mycosphaerellales</taxon>
        <taxon>Mycosphaerellaceae</taxon>
        <taxon>Pseudocercospora</taxon>
    </lineage>
</organism>
<dbReference type="Pfam" id="PF23232">
    <property type="entry name" value="AAA_lid_13"/>
    <property type="match status" value="1"/>
</dbReference>
<accession>A0A8H6VG79</accession>
<evidence type="ECO:0000256" key="1">
    <source>
        <dbReference type="SAM" id="MobiDB-lite"/>
    </source>
</evidence>